<proteinExistence type="predicted"/>
<evidence type="ECO:0008006" key="4">
    <source>
        <dbReference type="Google" id="ProtNLM"/>
    </source>
</evidence>
<organism evidence="2 3">
    <name type="scientific">Streptomyces roseochromogenus subsp. oscitans DS 12.976</name>
    <dbReference type="NCBI Taxonomy" id="1352936"/>
    <lineage>
        <taxon>Bacteria</taxon>
        <taxon>Bacillati</taxon>
        <taxon>Actinomycetota</taxon>
        <taxon>Actinomycetes</taxon>
        <taxon>Kitasatosporales</taxon>
        <taxon>Streptomycetaceae</taxon>
        <taxon>Streptomyces</taxon>
    </lineage>
</organism>
<comment type="caution">
    <text evidence="2">The sequence shown here is derived from an EMBL/GenBank/DDBJ whole genome shotgun (WGS) entry which is preliminary data.</text>
</comment>
<dbReference type="PATRIC" id="fig|1352936.5.peg.9547"/>
<feature type="region of interest" description="Disordered" evidence="1">
    <location>
        <begin position="1"/>
        <end position="37"/>
    </location>
</feature>
<dbReference type="Proteomes" id="UP000017984">
    <property type="component" value="Plasmid pSros1"/>
</dbReference>
<sequence length="173" mass="18537">MTACGSSDNNHAGKASPSATASSSAASTASASADPDAAAKQDVITAYKHYWDEEVKAYSKASLDGTDLKKYAQGSALGLVQSDLLNMRTAGQVIEGKPRIDPKVTSLDLQKKVPSAQITDCVDVSSWKVLDAKTKSEVALPKTRRTKYVSIVTAEKWGKQWVMLEDKPENRAC</sequence>
<reference evidence="2 3" key="1">
    <citation type="journal article" date="2014" name="Genome Announc.">
        <title>Draft Genome Sequence of Streptomyces roseochromogenes subsp. oscitans DS 12.976, Producer of the Aminocoumarin Antibiotic Clorobiocin.</title>
        <authorList>
            <person name="Ruckert C."/>
            <person name="Kalinowski J."/>
            <person name="Heide L."/>
            <person name="Apel A.K."/>
        </authorList>
    </citation>
    <scope>NUCLEOTIDE SEQUENCE [LARGE SCALE GENOMIC DNA]</scope>
    <source>
        <strain evidence="2 3">DS 12.976</strain>
        <plasmid evidence="2">pSros1</plasmid>
    </source>
</reference>
<evidence type="ECO:0000313" key="3">
    <source>
        <dbReference type="Proteomes" id="UP000017984"/>
    </source>
</evidence>
<dbReference type="HOGENOM" id="CLU_106321_0_0_11"/>
<gene>
    <name evidence="2" type="ORF">M878_45905</name>
</gene>
<protein>
    <recommendedName>
        <fullName evidence="4">Secreted protein/lipoprotein</fullName>
    </recommendedName>
</protein>
<evidence type="ECO:0000256" key="1">
    <source>
        <dbReference type="SAM" id="MobiDB-lite"/>
    </source>
</evidence>
<feature type="compositionally biased region" description="Polar residues" evidence="1">
    <location>
        <begin position="1"/>
        <end position="10"/>
    </location>
</feature>
<name>V6JFQ2_STRRC</name>
<geneLocation type="plasmid" evidence="2 3">
    <name>pSros1</name>
</geneLocation>
<feature type="compositionally biased region" description="Low complexity" evidence="1">
    <location>
        <begin position="15"/>
        <end position="37"/>
    </location>
</feature>
<dbReference type="EMBL" id="AWQX01000399">
    <property type="protein sequence ID" value="EST18006.1"/>
    <property type="molecule type" value="Genomic_DNA"/>
</dbReference>
<evidence type="ECO:0000313" key="2">
    <source>
        <dbReference type="EMBL" id="EST18006.1"/>
    </source>
</evidence>
<accession>V6JFQ2</accession>
<keyword evidence="2" id="KW-0614">Plasmid</keyword>
<keyword evidence="3" id="KW-1185">Reference proteome</keyword>
<dbReference type="AlphaFoldDB" id="V6JFQ2"/>